<dbReference type="AlphaFoldDB" id="A0A0C1C5H5"/>
<evidence type="ECO:0000313" key="3">
    <source>
        <dbReference type="Proteomes" id="UP000031307"/>
    </source>
</evidence>
<evidence type="ECO:0000313" key="2">
    <source>
        <dbReference type="EMBL" id="KIA78666.1"/>
    </source>
</evidence>
<dbReference type="Proteomes" id="UP000031307">
    <property type="component" value="Unassembled WGS sequence"/>
</dbReference>
<dbReference type="EMBL" id="JSAM01000010">
    <property type="protein sequence ID" value="KIA78666.1"/>
    <property type="molecule type" value="Genomic_DNA"/>
</dbReference>
<organism evidence="2 3">
    <name type="scientific">Parachlamydia acanthamoebae</name>
    <dbReference type="NCBI Taxonomy" id="83552"/>
    <lineage>
        <taxon>Bacteria</taxon>
        <taxon>Pseudomonadati</taxon>
        <taxon>Chlamydiota</taxon>
        <taxon>Chlamydiia</taxon>
        <taxon>Parachlamydiales</taxon>
        <taxon>Parachlamydiaceae</taxon>
        <taxon>Parachlamydia</taxon>
    </lineage>
</organism>
<name>A0A0C1C5H5_9BACT</name>
<dbReference type="PATRIC" id="fig|83552.4.peg.100"/>
<comment type="caution">
    <text evidence="2">The sequence shown here is derived from an EMBL/GenBank/DDBJ whole genome shotgun (WGS) entry which is preliminary data.</text>
</comment>
<sequence length="59" mass="6854">MDEQLESKKRASRWMILLAPLSVLLFLLLAFFLFLRPNFIPGLSQLKNGDKQEIFLVGF</sequence>
<evidence type="ECO:0000256" key="1">
    <source>
        <dbReference type="SAM" id="Phobius"/>
    </source>
</evidence>
<gene>
    <name evidence="2" type="ORF">DB43_DP00230</name>
</gene>
<keyword evidence="1" id="KW-1133">Transmembrane helix</keyword>
<accession>A0A0C1C5H5</accession>
<protein>
    <submittedName>
        <fullName evidence="2">Uncharacterized protein</fullName>
    </submittedName>
</protein>
<reference evidence="2 3" key="1">
    <citation type="journal article" date="2014" name="Mol. Biol. Evol.">
        <title>Massive expansion of Ubiquitination-related gene families within the Chlamydiae.</title>
        <authorList>
            <person name="Domman D."/>
            <person name="Collingro A."/>
            <person name="Lagkouvardos I."/>
            <person name="Gehre L."/>
            <person name="Weinmaier T."/>
            <person name="Rattei T."/>
            <person name="Subtil A."/>
            <person name="Horn M."/>
        </authorList>
    </citation>
    <scope>NUCLEOTIDE SEQUENCE [LARGE SCALE GENOMIC DNA]</scope>
    <source>
        <strain evidence="2 3">OEW1</strain>
    </source>
</reference>
<keyword evidence="1" id="KW-0812">Transmembrane</keyword>
<feature type="transmembrane region" description="Helical" evidence="1">
    <location>
        <begin position="14"/>
        <end position="35"/>
    </location>
</feature>
<proteinExistence type="predicted"/>
<keyword evidence="1" id="KW-0472">Membrane</keyword>